<evidence type="ECO:0000313" key="3">
    <source>
        <dbReference type="Proteomes" id="UP000239663"/>
    </source>
</evidence>
<dbReference type="RefSeq" id="WP_104848244.1">
    <property type="nucleotide sequence ID" value="NZ_PKOZ01000001.1"/>
</dbReference>
<keyword evidence="1" id="KW-1133">Transmembrane helix</keyword>
<feature type="transmembrane region" description="Helical" evidence="1">
    <location>
        <begin position="87"/>
        <end position="105"/>
    </location>
</feature>
<evidence type="ECO:0000313" key="2">
    <source>
        <dbReference type="EMBL" id="PQD97149.1"/>
    </source>
</evidence>
<sequence>MKNKKIKIYLALTVLAAIFVAIGKFVITGNTIPGLLIGIGAGLFGLSLAQIIVIAIAEKNPEYKRKASIEEKDERNIAINNNAKAKGFDAMGYILTILMLIFVFLNADLSIILLLVFAYLLVYGVFIFYLYKYSKEM</sequence>
<name>A0A2S7N532_9BACI</name>
<feature type="transmembrane region" description="Helical" evidence="1">
    <location>
        <begin position="111"/>
        <end position="131"/>
    </location>
</feature>
<organism evidence="2 3">
    <name type="scientific">Pradoshia eiseniae</name>
    <dbReference type="NCBI Taxonomy" id="2064768"/>
    <lineage>
        <taxon>Bacteria</taxon>
        <taxon>Bacillati</taxon>
        <taxon>Bacillota</taxon>
        <taxon>Bacilli</taxon>
        <taxon>Bacillales</taxon>
        <taxon>Bacillaceae</taxon>
        <taxon>Pradoshia</taxon>
    </lineage>
</organism>
<evidence type="ECO:0008006" key="4">
    <source>
        <dbReference type="Google" id="ProtNLM"/>
    </source>
</evidence>
<keyword evidence="1" id="KW-0472">Membrane</keyword>
<accession>A0A2S7N532</accession>
<dbReference type="InterPro" id="IPR045620">
    <property type="entry name" value="DUF6442"/>
</dbReference>
<dbReference type="Proteomes" id="UP000239663">
    <property type="component" value="Unassembled WGS sequence"/>
</dbReference>
<reference evidence="2 3" key="1">
    <citation type="submission" date="2017-12" db="EMBL/GenBank/DDBJ databases">
        <title>Taxonomic description and draft genome of Pradoshia cofamensis Gen. nov., sp. nov., a thermotolerant bacillale isolated from anterior gut of earthworm Eisenia fetida.</title>
        <authorList>
            <person name="Saha T."/>
            <person name="Chakraborty R."/>
        </authorList>
    </citation>
    <scope>NUCLEOTIDE SEQUENCE [LARGE SCALE GENOMIC DNA]</scope>
    <source>
        <strain evidence="2 3">EAG3</strain>
    </source>
</reference>
<feature type="transmembrane region" description="Helical" evidence="1">
    <location>
        <begin position="33"/>
        <end position="57"/>
    </location>
</feature>
<evidence type="ECO:0000256" key="1">
    <source>
        <dbReference type="SAM" id="Phobius"/>
    </source>
</evidence>
<dbReference type="AlphaFoldDB" id="A0A2S7N532"/>
<dbReference type="EMBL" id="PKOZ01000001">
    <property type="protein sequence ID" value="PQD97149.1"/>
    <property type="molecule type" value="Genomic_DNA"/>
</dbReference>
<keyword evidence="3" id="KW-1185">Reference proteome</keyword>
<protein>
    <recommendedName>
        <fullName evidence="4">DUF2178 domain-containing protein</fullName>
    </recommendedName>
</protein>
<dbReference type="Pfam" id="PF20040">
    <property type="entry name" value="DUF6442"/>
    <property type="match status" value="1"/>
</dbReference>
<comment type="caution">
    <text evidence="2">The sequence shown here is derived from an EMBL/GenBank/DDBJ whole genome shotgun (WGS) entry which is preliminary data.</text>
</comment>
<proteinExistence type="predicted"/>
<gene>
    <name evidence="2" type="ORF">CYL18_04555</name>
</gene>
<keyword evidence="1" id="KW-0812">Transmembrane</keyword>